<keyword evidence="2" id="KW-0238">DNA-binding</keyword>
<dbReference type="Gene3D" id="3.40.1410.10">
    <property type="entry name" value="Chorismate lyase-like"/>
    <property type="match status" value="1"/>
</dbReference>
<dbReference type="CDD" id="cd07377">
    <property type="entry name" value="WHTH_GntR"/>
    <property type="match status" value="1"/>
</dbReference>
<feature type="domain" description="HTH gntR-type" evidence="4">
    <location>
        <begin position="8"/>
        <end position="76"/>
    </location>
</feature>
<dbReference type="Proteomes" id="UP000288490">
    <property type="component" value="Unassembled WGS sequence"/>
</dbReference>
<dbReference type="InterPro" id="IPR050679">
    <property type="entry name" value="Bact_HTH_transcr_reg"/>
</dbReference>
<dbReference type="InterPro" id="IPR000524">
    <property type="entry name" value="Tscrpt_reg_HTH_GntR"/>
</dbReference>
<dbReference type="InterPro" id="IPR011663">
    <property type="entry name" value="UTRA"/>
</dbReference>
<evidence type="ECO:0000256" key="3">
    <source>
        <dbReference type="ARBA" id="ARBA00023163"/>
    </source>
</evidence>
<dbReference type="AlphaFoldDB" id="A0A429ZFL9"/>
<dbReference type="SMART" id="SM00345">
    <property type="entry name" value="HTH_GNTR"/>
    <property type="match status" value="1"/>
</dbReference>
<dbReference type="InterPro" id="IPR036388">
    <property type="entry name" value="WH-like_DNA-bd_sf"/>
</dbReference>
<dbReference type="GO" id="GO:0003700">
    <property type="term" value="F:DNA-binding transcription factor activity"/>
    <property type="evidence" value="ECO:0007669"/>
    <property type="project" value="InterPro"/>
</dbReference>
<sequence length="248" mass="28441">MKEKKNTETVYVSVAQEIERRIKEGIYVSSQKLPSEYDLSTEFECSRLTIRKAIDLLIKKNIIVKKRGKGSYVMSQQKIQSGRDGLQGFTEAAKAYGKTSDTKVISFEKIKQLDDKIMTQLELSESDTVYELVRCRSLDNEPMTIEKIYLSEKYVDGLSKEDFNQSLFKLIESKVEIAYSHQEIEAILVNEEMAELLNVPVGDPLLLVNSITFAINATPILYDISYYRADRYTFKNTLVRGNNEGEDR</sequence>
<dbReference type="PROSITE" id="PS50949">
    <property type="entry name" value="HTH_GNTR"/>
    <property type="match status" value="1"/>
</dbReference>
<dbReference type="NCBIfam" id="NF041547">
    <property type="entry name" value="GntR_LSA1692"/>
    <property type="match status" value="1"/>
</dbReference>
<comment type="caution">
    <text evidence="5">The sequence shown here is derived from an EMBL/GenBank/DDBJ whole genome shotgun (WGS) entry which is preliminary data.</text>
</comment>
<organism evidence="5 6">
    <name type="scientific">Vagococcus bubulae</name>
    <dbReference type="NCBI Taxonomy" id="1977868"/>
    <lineage>
        <taxon>Bacteria</taxon>
        <taxon>Bacillati</taxon>
        <taxon>Bacillota</taxon>
        <taxon>Bacilli</taxon>
        <taxon>Lactobacillales</taxon>
        <taxon>Enterococcaceae</taxon>
        <taxon>Vagococcus</taxon>
    </lineage>
</organism>
<evidence type="ECO:0000259" key="4">
    <source>
        <dbReference type="PROSITE" id="PS50949"/>
    </source>
</evidence>
<dbReference type="InterPro" id="IPR028978">
    <property type="entry name" value="Chorismate_lyase_/UTRA_dom_sf"/>
</dbReference>
<dbReference type="Pfam" id="PF07702">
    <property type="entry name" value="UTRA"/>
    <property type="match status" value="1"/>
</dbReference>
<gene>
    <name evidence="5" type="ORF">CBF36_08620</name>
</gene>
<evidence type="ECO:0000313" key="6">
    <source>
        <dbReference type="Proteomes" id="UP000288490"/>
    </source>
</evidence>
<dbReference type="GO" id="GO:0003677">
    <property type="term" value="F:DNA binding"/>
    <property type="evidence" value="ECO:0007669"/>
    <property type="project" value="UniProtKB-KW"/>
</dbReference>
<proteinExistence type="predicted"/>
<evidence type="ECO:0000256" key="2">
    <source>
        <dbReference type="ARBA" id="ARBA00023125"/>
    </source>
</evidence>
<dbReference type="PANTHER" id="PTHR44846:SF1">
    <property type="entry name" value="MANNOSYL-D-GLYCERATE TRANSPORT_METABOLISM SYSTEM REPRESSOR MNGR-RELATED"/>
    <property type="match status" value="1"/>
</dbReference>
<keyword evidence="6" id="KW-1185">Reference proteome</keyword>
<evidence type="ECO:0000313" key="5">
    <source>
        <dbReference type="EMBL" id="RST92467.1"/>
    </source>
</evidence>
<dbReference type="Gene3D" id="1.10.10.10">
    <property type="entry name" value="Winged helix-like DNA-binding domain superfamily/Winged helix DNA-binding domain"/>
    <property type="match status" value="1"/>
</dbReference>
<reference evidence="5 6" key="1">
    <citation type="submission" date="2017-05" db="EMBL/GenBank/DDBJ databases">
        <title>Vagococcus spp. assemblies.</title>
        <authorList>
            <person name="Gulvik C.A."/>
        </authorList>
    </citation>
    <scope>NUCLEOTIDE SEQUENCE [LARGE SCALE GENOMIC DNA]</scope>
    <source>
        <strain evidence="5 6">SS1994</strain>
    </source>
</reference>
<dbReference type="EMBL" id="NGJT01000016">
    <property type="protein sequence ID" value="RST92467.1"/>
    <property type="molecule type" value="Genomic_DNA"/>
</dbReference>
<dbReference type="InterPro" id="IPR036390">
    <property type="entry name" value="WH_DNA-bd_sf"/>
</dbReference>
<dbReference type="PRINTS" id="PR00035">
    <property type="entry name" value="HTHGNTR"/>
</dbReference>
<dbReference type="GO" id="GO:0045892">
    <property type="term" value="P:negative regulation of DNA-templated transcription"/>
    <property type="evidence" value="ECO:0007669"/>
    <property type="project" value="TreeGrafter"/>
</dbReference>
<dbReference type="OrthoDB" id="149756at2"/>
<dbReference type="RefSeq" id="WP_125958051.1">
    <property type="nucleotide sequence ID" value="NZ_NGJT01000016.1"/>
</dbReference>
<dbReference type="SUPFAM" id="SSF46785">
    <property type="entry name" value="Winged helix' DNA-binding domain"/>
    <property type="match status" value="1"/>
</dbReference>
<dbReference type="SMART" id="SM00866">
    <property type="entry name" value="UTRA"/>
    <property type="match status" value="1"/>
</dbReference>
<dbReference type="SUPFAM" id="SSF64288">
    <property type="entry name" value="Chorismate lyase-like"/>
    <property type="match status" value="1"/>
</dbReference>
<dbReference type="Pfam" id="PF00392">
    <property type="entry name" value="GntR"/>
    <property type="match status" value="1"/>
</dbReference>
<keyword evidence="3" id="KW-0804">Transcription</keyword>
<name>A0A429ZFL9_9ENTE</name>
<keyword evidence="1" id="KW-0805">Transcription regulation</keyword>
<evidence type="ECO:0000256" key="1">
    <source>
        <dbReference type="ARBA" id="ARBA00023015"/>
    </source>
</evidence>
<protein>
    <submittedName>
        <fullName evidence="5">GntR family transcriptional regulator</fullName>
    </submittedName>
</protein>
<dbReference type="PANTHER" id="PTHR44846">
    <property type="entry name" value="MANNOSYL-D-GLYCERATE TRANSPORT/METABOLISM SYSTEM REPRESSOR MNGR-RELATED"/>
    <property type="match status" value="1"/>
</dbReference>
<accession>A0A429ZFL9</accession>